<gene>
    <name evidence="2" type="ORF">IAD26_05890</name>
</gene>
<evidence type="ECO:0000259" key="1">
    <source>
        <dbReference type="PROSITE" id="PS50222"/>
    </source>
</evidence>
<dbReference type="Proteomes" id="UP000886748">
    <property type="component" value="Unassembled WGS sequence"/>
</dbReference>
<dbReference type="Pfam" id="PF13202">
    <property type="entry name" value="EF-hand_5"/>
    <property type="match status" value="1"/>
</dbReference>
<dbReference type="SMART" id="SM00054">
    <property type="entry name" value="EFh"/>
    <property type="match status" value="2"/>
</dbReference>
<dbReference type="InterPro" id="IPR002048">
    <property type="entry name" value="EF_hand_dom"/>
</dbReference>
<sequence>MTGTKVASQRTLVIKPGMTPEDVKKAPNATLEQKAMAHIFDADGKDGFSQREAEVFNATSITNNGKNGVSLWTTYADGTKKETKVAGDLTAFKYAPSGDVKKIGNTENPVSKDKKISLNMTYQDAYKSGNLEAFALADLNGDKKIDEGEFKRYQGPCIKYGDDGKKFSPERRFSSSLYPGQKFEDIKVPYKLDTRNMNVRFSQVSLSKMQDAFRFIDTNKDGVISEEEIKVAIEKDQEAVDKSWFNKKGPLGEEFIRTILPDGYNNYKK</sequence>
<comment type="caution">
    <text evidence="2">The sequence shown here is derived from an EMBL/GenBank/DDBJ whole genome shotgun (WGS) entry which is preliminary data.</text>
</comment>
<dbReference type="PROSITE" id="PS00018">
    <property type="entry name" value="EF_HAND_1"/>
    <property type="match status" value="2"/>
</dbReference>
<protein>
    <recommendedName>
        <fullName evidence="1">EF-hand domain-containing protein</fullName>
    </recommendedName>
</protein>
<dbReference type="PROSITE" id="PS50222">
    <property type="entry name" value="EF_HAND_2"/>
    <property type="match status" value="1"/>
</dbReference>
<reference evidence="2" key="2">
    <citation type="journal article" date="2021" name="PeerJ">
        <title>Extensive microbial diversity within the chicken gut microbiome revealed by metagenomics and culture.</title>
        <authorList>
            <person name="Gilroy R."/>
            <person name="Ravi A."/>
            <person name="Getino M."/>
            <person name="Pursley I."/>
            <person name="Horton D.L."/>
            <person name="Alikhan N.F."/>
            <person name="Baker D."/>
            <person name="Gharbi K."/>
            <person name="Hall N."/>
            <person name="Watson M."/>
            <person name="Adriaenssens E.M."/>
            <person name="Foster-Nyarko E."/>
            <person name="Jarju S."/>
            <person name="Secka A."/>
            <person name="Antonio M."/>
            <person name="Oren A."/>
            <person name="Chaudhuri R.R."/>
            <person name="La Ragione R."/>
            <person name="Hildebrand F."/>
            <person name="Pallen M.J."/>
        </authorList>
    </citation>
    <scope>NUCLEOTIDE SEQUENCE</scope>
    <source>
        <strain evidence="2">CHK154-7741</strain>
    </source>
</reference>
<evidence type="ECO:0000313" key="2">
    <source>
        <dbReference type="EMBL" id="HIU92650.1"/>
    </source>
</evidence>
<proteinExistence type="predicted"/>
<accession>A0A9D1SRE6</accession>
<dbReference type="SUPFAM" id="SSF47473">
    <property type="entry name" value="EF-hand"/>
    <property type="match status" value="1"/>
</dbReference>
<dbReference type="Gene3D" id="1.10.238.10">
    <property type="entry name" value="EF-hand"/>
    <property type="match status" value="1"/>
</dbReference>
<dbReference type="InterPro" id="IPR018247">
    <property type="entry name" value="EF_Hand_1_Ca_BS"/>
</dbReference>
<dbReference type="EMBL" id="DVOD01000044">
    <property type="protein sequence ID" value="HIU92650.1"/>
    <property type="molecule type" value="Genomic_DNA"/>
</dbReference>
<evidence type="ECO:0000313" key="3">
    <source>
        <dbReference type="Proteomes" id="UP000886748"/>
    </source>
</evidence>
<dbReference type="InterPro" id="IPR011992">
    <property type="entry name" value="EF-hand-dom_pair"/>
</dbReference>
<name>A0A9D1SRE6_9CLOT</name>
<reference evidence="2" key="1">
    <citation type="submission" date="2020-10" db="EMBL/GenBank/DDBJ databases">
        <authorList>
            <person name="Gilroy R."/>
        </authorList>
    </citation>
    <scope>NUCLEOTIDE SEQUENCE</scope>
    <source>
        <strain evidence="2">CHK154-7741</strain>
    </source>
</reference>
<dbReference type="GO" id="GO:0005509">
    <property type="term" value="F:calcium ion binding"/>
    <property type="evidence" value="ECO:0007669"/>
    <property type="project" value="InterPro"/>
</dbReference>
<feature type="domain" description="EF-hand" evidence="1">
    <location>
        <begin position="204"/>
        <end position="239"/>
    </location>
</feature>
<dbReference type="AlphaFoldDB" id="A0A9D1SRE6"/>
<organism evidence="2 3">
    <name type="scientific">Candidatus Limenecus avicola</name>
    <dbReference type="NCBI Taxonomy" id="2840847"/>
    <lineage>
        <taxon>Bacteria</taxon>
        <taxon>Bacillati</taxon>
        <taxon>Bacillota</taxon>
        <taxon>Clostridia</taxon>
        <taxon>Eubacteriales</taxon>
        <taxon>Clostridiaceae</taxon>
        <taxon>Clostridiaceae incertae sedis</taxon>
        <taxon>Candidatus Limenecus</taxon>
    </lineage>
</organism>